<dbReference type="GO" id="GO:0016787">
    <property type="term" value="F:hydrolase activity"/>
    <property type="evidence" value="ECO:0007669"/>
    <property type="project" value="UniProtKB-KW"/>
</dbReference>
<comment type="caution">
    <text evidence="2">The sequence shown here is derived from an EMBL/GenBank/DDBJ whole genome shotgun (WGS) entry which is preliminary data.</text>
</comment>
<dbReference type="Gene3D" id="3.40.50.1110">
    <property type="entry name" value="SGNH hydrolase"/>
    <property type="match status" value="1"/>
</dbReference>
<sequence length="390" mass="41004">MANGTTSVASVPAREASWAQALPDVRADAEPFADVTLRSQLRAGIGGDRVRVEFSNRYGDQALVIGRVAVTCGGLSLPAFFDSGVGCSVPSGGSVWTDPVDLPVKGHAMLTIDFHLPEQTSFPMLFTSVSEFTGQMSEPGDHVGAEHFPAVAAPPFPIPDDADISVHESGPFLRTVDVMGPDRHAVVVCLGDSITAMGWPEAAAGLLPVGEGVSIVNRGIAGNRLRLDAGAPYRSNGRSGLHRFADDVLATSGVAHVVVALGTNDLGLPGEFEPLHELPTADELIAAYQTLLDQASAAAIGASIATIGPRQGSDSYDGERERIRSTVNDWIRALGSRCIDFDQALRDPASPLTLHARYDSGDHLHPSDAGQMQLAATAISAVRHLNQRNP</sequence>
<dbReference type="PANTHER" id="PTHR43784">
    <property type="entry name" value="GDSL-LIKE LIPASE/ACYLHYDROLASE, PUTATIVE (AFU_ORTHOLOGUE AFUA_2G00820)-RELATED"/>
    <property type="match status" value="1"/>
</dbReference>
<keyword evidence="2" id="KW-0378">Hydrolase</keyword>
<keyword evidence="3" id="KW-1185">Reference proteome</keyword>
<dbReference type="EMBL" id="BAAAZO010000007">
    <property type="protein sequence ID" value="GAA3620854.1"/>
    <property type="molecule type" value="Genomic_DNA"/>
</dbReference>
<accession>A0ABP6ZZG6</accession>
<evidence type="ECO:0000313" key="3">
    <source>
        <dbReference type="Proteomes" id="UP001501074"/>
    </source>
</evidence>
<evidence type="ECO:0000259" key="1">
    <source>
        <dbReference type="Pfam" id="PF13472"/>
    </source>
</evidence>
<feature type="domain" description="SGNH hydrolase-type esterase" evidence="1">
    <location>
        <begin position="189"/>
        <end position="371"/>
    </location>
</feature>
<dbReference type="SUPFAM" id="SSF52266">
    <property type="entry name" value="SGNH hydrolase"/>
    <property type="match status" value="1"/>
</dbReference>
<dbReference type="Pfam" id="PF13472">
    <property type="entry name" value="Lipase_GDSL_2"/>
    <property type="match status" value="1"/>
</dbReference>
<dbReference type="Proteomes" id="UP001501074">
    <property type="component" value="Unassembled WGS sequence"/>
</dbReference>
<dbReference type="PANTHER" id="PTHR43784:SF2">
    <property type="entry name" value="GDSL-LIKE LIPASE_ACYLHYDROLASE, PUTATIVE (AFU_ORTHOLOGUE AFUA_2G00820)-RELATED"/>
    <property type="match status" value="1"/>
</dbReference>
<proteinExistence type="predicted"/>
<protein>
    <submittedName>
        <fullName evidence="2">SGNH/GDSL hydrolase family protein</fullName>
    </submittedName>
</protein>
<gene>
    <name evidence="2" type="ORF">GCM10022223_42170</name>
</gene>
<evidence type="ECO:0000313" key="2">
    <source>
        <dbReference type="EMBL" id="GAA3620854.1"/>
    </source>
</evidence>
<organism evidence="2 3">
    <name type="scientific">Kineosporia mesophila</name>
    <dbReference type="NCBI Taxonomy" id="566012"/>
    <lineage>
        <taxon>Bacteria</taxon>
        <taxon>Bacillati</taxon>
        <taxon>Actinomycetota</taxon>
        <taxon>Actinomycetes</taxon>
        <taxon>Kineosporiales</taxon>
        <taxon>Kineosporiaceae</taxon>
        <taxon>Kineosporia</taxon>
    </lineage>
</organism>
<reference evidence="3" key="1">
    <citation type="journal article" date="2019" name="Int. J. Syst. Evol. Microbiol.">
        <title>The Global Catalogue of Microorganisms (GCM) 10K type strain sequencing project: providing services to taxonomists for standard genome sequencing and annotation.</title>
        <authorList>
            <consortium name="The Broad Institute Genomics Platform"/>
            <consortium name="The Broad Institute Genome Sequencing Center for Infectious Disease"/>
            <person name="Wu L."/>
            <person name="Ma J."/>
        </authorList>
    </citation>
    <scope>NUCLEOTIDE SEQUENCE [LARGE SCALE GENOMIC DNA]</scope>
    <source>
        <strain evidence="3">JCM 16902</strain>
    </source>
</reference>
<dbReference type="InterPro" id="IPR013830">
    <property type="entry name" value="SGNH_hydro"/>
</dbReference>
<name>A0ABP6ZZG6_9ACTN</name>
<dbReference type="InterPro" id="IPR053140">
    <property type="entry name" value="GDSL_Rv0518-like"/>
</dbReference>
<dbReference type="RefSeq" id="WP_231489296.1">
    <property type="nucleotide sequence ID" value="NZ_BAAAZO010000007.1"/>
</dbReference>
<dbReference type="InterPro" id="IPR036514">
    <property type="entry name" value="SGNH_hydro_sf"/>
</dbReference>